<dbReference type="InterPro" id="IPR020557">
    <property type="entry name" value="Fumarate_lyase_CS"/>
</dbReference>
<dbReference type="EMBL" id="SNAA01000006">
    <property type="protein sequence ID" value="TDL81084.1"/>
    <property type="molecule type" value="Genomic_DNA"/>
</dbReference>
<evidence type="ECO:0000259" key="2">
    <source>
        <dbReference type="Pfam" id="PF00206"/>
    </source>
</evidence>
<dbReference type="Pfam" id="PF00206">
    <property type="entry name" value="Lyase_1"/>
    <property type="match status" value="1"/>
</dbReference>
<comment type="caution">
    <text evidence="3">The sequence shown here is derived from an EMBL/GenBank/DDBJ whole genome shotgun (WGS) entry which is preliminary data.</text>
</comment>
<dbReference type="AlphaFoldDB" id="A0A4R6ADT6"/>
<accession>A0A4R6ADT6</accession>
<proteinExistence type="inferred from homology"/>
<gene>
    <name evidence="3" type="ORF">E2L08_07015</name>
</gene>
<comment type="similarity">
    <text evidence="1">Belongs to the class-II fumarase/aspartase family.</text>
</comment>
<dbReference type="InterPro" id="IPR008948">
    <property type="entry name" value="L-Aspartase-like"/>
</dbReference>
<dbReference type="Gene3D" id="1.20.200.10">
    <property type="entry name" value="Fumarase/aspartase (Central domain)"/>
    <property type="match status" value="1"/>
</dbReference>
<dbReference type="EC" id="5.5.1.2" evidence="3"/>
<dbReference type="Proteomes" id="UP000295701">
    <property type="component" value="Unassembled WGS sequence"/>
</dbReference>
<protein>
    <submittedName>
        <fullName evidence="3">3-carboxy-cis,cis-muconate cycloisomerase</fullName>
        <ecNumber evidence="3">5.5.1.2</ecNumber>
    </submittedName>
</protein>
<organism evidence="3 4">
    <name type="scientific">Palleronia sediminis</name>
    <dbReference type="NCBI Taxonomy" id="2547833"/>
    <lineage>
        <taxon>Bacteria</taxon>
        <taxon>Pseudomonadati</taxon>
        <taxon>Pseudomonadota</taxon>
        <taxon>Alphaproteobacteria</taxon>
        <taxon>Rhodobacterales</taxon>
        <taxon>Roseobacteraceae</taxon>
        <taxon>Palleronia</taxon>
    </lineage>
</organism>
<dbReference type="GO" id="GO:0016829">
    <property type="term" value="F:lyase activity"/>
    <property type="evidence" value="ECO:0007669"/>
    <property type="project" value="UniProtKB-ARBA"/>
</dbReference>
<dbReference type="SUPFAM" id="SSF48557">
    <property type="entry name" value="L-aspartase-like"/>
    <property type="match status" value="1"/>
</dbReference>
<evidence type="ECO:0000313" key="4">
    <source>
        <dbReference type="Proteomes" id="UP000295701"/>
    </source>
</evidence>
<keyword evidence="4" id="KW-1185">Reference proteome</keyword>
<name>A0A4R6ADT6_9RHOB</name>
<dbReference type="PRINTS" id="PR00149">
    <property type="entry name" value="FUMRATELYASE"/>
</dbReference>
<dbReference type="PANTHER" id="PTHR43172:SF2">
    <property type="entry name" value="ADENYLOSUCCINATE LYASE C-TERMINAL DOMAIN-CONTAINING PROTEIN"/>
    <property type="match status" value="1"/>
</dbReference>
<feature type="domain" description="Fumarate lyase N-terminal" evidence="2">
    <location>
        <begin position="33"/>
        <end position="290"/>
    </location>
</feature>
<evidence type="ECO:0000313" key="3">
    <source>
        <dbReference type="EMBL" id="TDL81084.1"/>
    </source>
</evidence>
<keyword evidence="3" id="KW-0413">Isomerase</keyword>
<dbReference type="PRINTS" id="PR00145">
    <property type="entry name" value="ARGSUCLYASE"/>
</dbReference>
<dbReference type="GO" id="GO:0047472">
    <property type="term" value="F:3-carboxy-cis,cis-muconate cycloisomerase activity"/>
    <property type="evidence" value="ECO:0007669"/>
    <property type="project" value="UniProtKB-EC"/>
</dbReference>
<sequence>MISVFENPWLGGLFGDEEIAAHWSPEAQLGHMIRFEAAYARALGACGLAEAAMAERAAQAIEAAKIDIDDLARGTARDGLPVPALVAQLKTAAAEARGAVHHGATSQDVIDSALACTLRDTGGVLRGRVETLQGELAALRDRFGDRALMGRTRMQAALPITVADRICGWALPLGDHLDRLDRLLPRAARLQLGGPVGTRGDLGGQGAAVARHMAGALDLASGAQWHARRDGVAEFAGWLSLVSGGLGKMGQDICLMAQQEPREIALSGGGGSSAMAHKQNPVLAELLVTLARFNATQVSAMHQALVHEQERSGAAWQLEWMVLPQMTMATGRALSAAIALCGRIEEIGAPV</sequence>
<dbReference type="PROSITE" id="PS00163">
    <property type="entry name" value="FUMARATE_LYASES"/>
    <property type="match status" value="1"/>
</dbReference>
<dbReference type="RefSeq" id="WP_133396363.1">
    <property type="nucleotide sequence ID" value="NZ_SNAA01000006.1"/>
</dbReference>
<dbReference type="InterPro" id="IPR000362">
    <property type="entry name" value="Fumarate_lyase_fam"/>
</dbReference>
<dbReference type="InterPro" id="IPR022761">
    <property type="entry name" value="Fumarate_lyase_N"/>
</dbReference>
<reference evidence="3 4" key="1">
    <citation type="submission" date="2019-03" db="EMBL/GenBank/DDBJ databases">
        <title>Primorskyibacter sp. SS33 isolated from sediments.</title>
        <authorList>
            <person name="Xunke S."/>
        </authorList>
    </citation>
    <scope>NUCLEOTIDE SEQUENCE [LARGE SCALE GENOMIC DNA]</scope>
    <source>
        <strain evidence="3 4">SS33</strain>
    </source>
</reference>
<dbReference type="PANTHER" id="PTHR43172">
    <property type="entry name" value="ADENYLOSUCCINATE LYASE"/>
    <property type="match status" value="1"/>
</dbReference>
<evidence type="ECO:0000256" key="1">
    <source>
        <dbReference type="ARBA" id="ARBA00034772"/>
    </source>
</evidence>
<dbReference type="OrthoDB" id="9768878at2"/>
<dbReference type="NCBIfam" id="NF004631">
    <property type="entry name" value="PRK05975.1"/>
    <property type="match status" value="1"/>
</dbReference>